<dbReference type="Proteomes" id="UP000231279">
    <property type="component" value="Unassembled WGS sequence"/>
</dbReference>
<dbReference type="SUPFAM" id="SSF52540">
    <property type="entry name" value="P-loop containing nucleoside triphosphate hydrolases"/>
    <property type="match status" value="1"/>
</dbReference>
<keyword evidence="3" id="KW-0547">Nucleotide-binding</keyword>
<evidence type="ECO:0000256" key="2">
    <source>
        <dbReference type="ARBA" id="ARBA00022737"/>
    </source>
</evidence>
<dbReference type="PANTHER" id="PTHR23155">
    <property type="entry name" value="DISEASE RESISTANCE PROTEIN RP"/>
    <property type="match status" value="1"/>
</dbReference>
<dbReference type="SUPFAM" id="SSF52058">
    <property type="entry name" value="L domain-like"/>
    <property type="match status" value="1"/>
</dbReference>
<gene>
    <name evidence="8" type="ORF">CDL12_07152</name>
</gene>
<keyword evidence="2" id="KW-0677">Repeat</keyword>
<keyword evidence="9" id="KW-1185">Reference proteome</keyword>
<dbReference type="PANTHER" id="PTHR23155:SF1205">
    <property type="entry name" value="DISEASE RESISTANCE PROTEIN RPM1"/>
    <property type="match status" value="1"/>
</dbReference>
<evidence type="ECO:0000259" key="7">
    <source>
        <dbReference type="Pfam" id="PF23598"/>
    </source>
</evidence>
<dbReference type="InterPro" id="IPR055414">
    <property type="entry name" value="LRR_R13L4/SHOC2-like"/>
</dbReference>
<name>A0A2G9HRK5_9LAMI</name>
<dbReference type="OrthoDB" id="911815at2759"/>
<evidence type="ECO:0000256" key="4">
    <source>
        <dbReference type="ARBA" id="ARBA00022821"/>
    </source>
</evidence>
<evidence type="ECO:0000256" key="1">
    <source>
        <dbReference type="ARBA" id="ARBA00008894"/>
    </source>
</evidence>
<protein>
    <recommendedName>
        <fullName evidence="10">NB-ARC domain-containing protein</fullName>
    </recommendedName>
</protein>
<proteinExistence type="inferred from homology"/>
<dbReference type="GO" id="GO:0098542">
    <property type="term" value="P:defense response to other organism"/>
    <property type="evidence" value="ECO:0007669"/>
    <property type="project" value="TreeGrafter"/>
</dbReference>
<reference evidence="9" key="1">
    <citation type="journal article" date="2018" name="Gigascience">
        <title>Genome assembly of the Pink Ipe (Handroanthus impetiginosus, Bignoniaceae), a highly valued, ecologically keystone Neotropical timber forest tree.</title>
        <authorList>
            <person name="Silva-Junior O.B."/>
            <person name="Grattapaglia D."/>
            <person name="Novaes E."/>
            <person name="Collevatti R.G."/>
        </authorList>
    </citation>
    <scope>NUCLEOTIDE SEQUENCE [LARGE SCALE GENOMIC DNA]</scope>
    <source>
        <strain evidence="9">cv. UFG-1</strain>
    </source>
</reference>
<dbReference type="AlphaFoldDB" id="A0A2G9HRK5"/>
<dbReference type="InterPro" id="IPR036388">
    <property type="entry name" value="WH-like_DNA-bd_sf"/>
</dbReference>
<dbReference type="EMBL" id="NKXS01001167">
    <property type="protein sequence ID" value="PIN20159.1"/>
    <property type="molecule type" value="Genomic_DNA"/>
</dbReference>
<dbReference type="Gene3D" id="3.80.10.10">
    <property type="entry name" value="Ribonuclease Inhibitor"/>
    <property type="match status" value="1"/>
</dbReference>
<feature type="domain" description="Disease resistance protein winged helix" evidence="6">
    <location>
        <begin position="87"/>
        <end position="159"/>
    </location>
</feature>
<accession>A0A2G9HRK5</accession>
<feature type="domain" description="Disease resistance R13L4/SHOC-2-like LRR" evidence="7">
    <location>
        <begin position="237"/>
        <end position="523"/>
    </location>
</feature>
<organism evidence="8 9">
    <name type="scientific">Handroanthus impetiginosus</name>
    <dbReference type="NCBI Taxonomy" id="429701"/>
    <lineage>
        <taxon>Eukaryota</taxon>
        <taxon>Viridiplantae</taxon>
        <taxon>Streptophyta</taxon>
        <taxon>Embryophyta</taxon>
        <taxon>Tracheophyta</taxon>
        <taxon>Spermatophyta</taxon>
        <taxon>Magnoliopsida</taxon>
        <taxon>eudicotyledons</taxon>
        <taxon>Gunneridae</taxon>
        <taxon>Pentapetalae</taxon>
        <taxon>asterids</taxon>
        <taxon>lamiids</taxon>
        <taxon>Lamiales</taxon>
        <taxon>Bignoniaceae</taxon>
        <taxon>Crescentiina</taxon>
        <taxon>Tabebuia alliance</taxon>
        <taxon>Handroanthus</taxon>
    </lineage>
</organism>
<dbReference type="InterPro" id="IPR032675">
    <property type="entry name" value="LRR_dom_sf"/>
</dbReference>
<evidence type="ECO:0008006" key="10">
    <source>
        <dbReference type="Google" id="ProtNLM"/>
    </source>
</evidence>
<evidence type="ECO:0000313" key="8">
    <source>
        <dbReference type="EMBL" id="PIN20159.1"/>
    </source>
</evidence>
<dbReference type="InterPro" id="IPR027417">
    <property type="entry name" value="P-loop_NTPase"/>
</dbReference>
<comment type="caution">
    <text evidence="8">The sequence shown here is derived from an EMBL/GenBank/DDBJ whole genome shotgun (WGS) entry which is preliminary data.</text>
</comment>
<dbReference type="Gene3D" id="1.10.10.10">
    <property type="entry name" value="Winged helix-like DNA-binding domain superfamily/Winged helix DNA-binding domain"/>
    <property type="match status" value="1"/>
</dbReference>
<evidence type="ECO:0000256" key="3">
    <source>
        <dbReference type="ARBA" id="ARBA00022741"/>
    </source>
</evidence>
<sequence>MGEDLQKKTVNFCGGLPLTIRSFLESVEGEHTLDEWEEIVSKRLNCASDRRLELPEIQKTLEVLASSYNKLPYIQKLFFLYMGVLQEDLRIEVEKLYLLWLAERLISLEPLQREERLVDVAQCYVTELAERGMVDLDEEEVPTITRFKYVHLNELMRDLSLFKNKEECYFKVVEFGHGSQPMQDAFSSLPGPRTGRVAINFDEYKEEYGLPLENDEKMHIRVLLFSAKKKQVWPRELSSLAKFKYLKVLVFNGFNFEQTKLPHGIATAAFLRYLSFEDCILRELPSSIGNLKFLYILDLRVRKRMIIPNVLWKLKKLRHLYFPLSFETPDGAKLTLKGLLELETITNYNAKMCNVKDLLELPNLQYLASTVDGDLEEVKCIIERMTKNPDIDLPHTSIEIKNFDCYTEERHSVFRKLLACKSLIILCMEGYIRQMPMHHKFSQNLIKIEFIGSGLIEDPMKTLQEVPELRELVLDDAFVGEEIVCSASHFAELKLLRLLSLPHLKKWVVEDGAMSKLSTLKIANCGKLEMWPEGLEKLPKLRELVLDDAFVGEEIVCSASGFVELKLLRLLNLQHLKNWVVENGAMSKLSTLQIANCGKLEMWPEGLKIVPGLRELKVSGMSQDFKNSISKGRDQDKLSIEFED</sequence>
<dbReference type="InterPro" id="IPR058922">
    <property type="entry name" value="WHD_DRP"/>
</dbReference>
<dbReference type="Pfam" id="PF23559">
    <property type="entry name" value="WHD_DRP"/>
    <property type="match status" value="1"/>
</dbReference>
<dbReference type="Pfam" id="PF23598">
    <property type="entry name" value="LRR_14"/>
    <property type="match status" value="1"/>
</dbReference>
<comment type="similarity">
    <text evidence="1">Belongs to the disease resistance NB-LRR family.</text>
</comment>
<evidence type="ECO:0000256" key="5">
    <source>
        <dbReference type="ARBA" id="ARBA00022840"/>
    </source>
</evidence>
<dbReference type="STRING" id="429701.A0A2G9HRK5"/>
<evidence type="ECO:0000259" key="6">
    <source>
        <dbReference type="Pfam" id="PF23559"/>
    </source>
</evidence>
<dbReference type="InterPro" id="IPR044974">
    <property type="entry name" value="Disease_R_plants"/>
</dbReference>
<evidence type="ECO:0000313" key="9">
    <source>
        <dbReference type="Proteomes" id="UP000231279"/>
    </source>
</evidence>
<keyword evidence="4" id="KW-0611">Plant defense</keyword>
<keyword evidence="5" id="KW-0067">ATP-binding</keyword>